<organism evidence="1 2">
    <name type="scientific">Hymenobacter telluris</name>
    <dbReference type="NCBI Taxonomy" id="2816474"/>
    <lineage>
        <taxon>Bacteria</taxon>
        <taxon>Pseudomonadati</taxon>
        <taxon>Bacteroidota</taxon>
        <taxon>Cytophagia</taxon>
        <taxon>Cytophagales</taxon>
        <taxon>Hymenobacteraceae</taxon>
        <taxon>Hymenobacter</taxon>
    </lineage>
</organism>
<dbReference type="AlphaFoldDB" id="A0A939F021"/>
<dbReference type="InterPro" id="IPR025683">
    <property type="entry name" value="Protein_beta"/>
</dbReference>
<proteinExistence type="predicted"/>
<evidence type="ECO:0000313" key="2">
    <source>
        <dbReference type="Proteomes" id="UP000664144"/>
    </source>
</evidence>
<keyword evidence="2" id="KW-1185">Reference proteome</keyword>
<dbReference type="RefSeq" id="WP_206986563.1">
    <property type="nucleotide sequence ID" value="NZ_JAFLQZ010000021.1"/>
</dbReference>
<gene>
    <name evidence="1" type="ORF">J0X19_21995</name>
</gene>
<reference evidence="1" key="1">
    <citation type="submission" date="2021-03" db="EMBL/GenBank/DDBJ databases">
        <authorList>
            <person name="Kim M.K."/>
        </authorList>
    </citation>
    <scope>NUCLEOTIDE SEQUENCE</scope>
    <source>
        <strain evidence="1">BT186</strain>
    </source>
</reference>
<dbReference type="Pfam" id="PF14350">
    <property type="entry name" value="Beta_protein"/>
    <property type="match status" value="1"/>
</dbReference>
<comment type="caution">
    <text evidence="1">The sequence shown here is derived from an EMBL/GenBank/DDBJ whole genome shotgun (WGS) entry which is preliminary data.</text>
</comment>
<evidence type="ECO:0008006" key="3">
    <source>
        <dbReference type="Google" id="ProtNLM"/>
    </source>
</evidence>
<sequence length="352" mass="38887">MLYFPFLRVKKGEINALSTLKPKSKYSVRPILQIAPPDLDENGKKVKPSAEYITKIANTLQAVLNPSSNLACFLDPKPSGISSSLLRNLLFSITTNGGKFYPVYSLTGSEDYVKLYNSLLGEGKPYILRIPINELTGKALQKIKDAINAYELKATNAFILLDAGDISSPTTALGIYEVAIQGYMHQLSSLHPAGLILSSTSLPSIMPESEKWVPVQFSRKELEFFSNVKDGIEETIHFGDYATGTVSIEPSPSRIGVPKVRYTFPAYYEVTRGQKVGPSPFTMSEQFHRLSMILARNADFSGQDFSWGDEFIYNASQPGSQPRGNATTWVAVNTSHHLELVVSMLPSMRYAP</sequence>
<protein>
    <recommendedName>
        <fullName evidence="3">Beta protein</fullName>
    </recommendedName>
</protein>
<dbReference type="EMBL" id="JAFLQZ010000021">
    <property type="protein sequence ID" value="MBO0360648.1"/>
    <property type="molecule type" value="Genomic_DNA"/>
</dbReference>
<accession>A0A939F021</accession>
<dbReference type="Proteomes" id="UP000664144">
    <property type="component" value="Unassembled WGS sequence"/>
</dbReference>
<evidence type="ECO:0000313" key="1">
    <source>
        <dbReference type="EMBL" id="MBO0360648.1"/>
    </source>
</evidence>
<name>A0A939F021_9BACT</name>